<feature type="compositionally biased region" description="Basic and acidic residues" evidence="1">
    <location>
        <begin position="132"/>
        <end position="148"/>
    </location>
</feature>
<feature type="region of interest" description="Disordered" evidence="1">
    <location>
        <begin position="100"/>
        <end position="228"/>
    </location>
</feature>
<evidence type="ECO:0000313" key="2">
    <source>
        <dbReference type="EMBL" id="KAJ6814825.1"/>
    </source>
</evidence>
<feature type="compositionally biased region" description="Basic residues" evidence="1">
    <location>
        <begin position="152"/>
        <end position="165"/>
    </location>
</feature>
<accession>A0AAX6FFV7</accession>
<dbReference type="GO" id="GO:0016787">
    <property type="term" value="F:hydrolase activity"/>
    <property type="evidence" value="ECO:0007669"/>
    <property type="project" value="UniProtKB-KW"/>
</dbReference>
<keyword evidence="3" id="KW-1185">Reference proteome</keyword>
<dbReference type="AlphaFoldDB" id="A0AAX6FFV7"/>
<feature type="compositionally biased region" description="Basic and acidic residues" evidence="1">
    <location>
        <begin position="1"/>
        <end position="16"/>
    </location>
</feature>
<protein>
    <submittedName>
        <fullName evidence="2">Catalytic/ hydrolase</fullName>
    </submittedName>
</protein>
<proteinExistence type="predicted"/>
<feature type="region of interest" description="Disordered" evidence="1">
    <location>
        <begin position="1"/>
        <end position="24"/>
    </location>
</feature>
<comment type="caution">
    <text evidence="2">The sequence shown here is derived from an EMBL/GenBank/DDBJ whole genome shotgun (WGS) entry which is preliminary data.</text>
</comment>
<feature type="compositionally biased region" description="Gly residues" evidence="1">
    <location>
        <begin position="177"/>
        <end position="194"/>
    </location>
</feature>
<evidence type="ECO:0000256" key="1">
    <source>
        <dbReference type="SAM" id="MobiDB-lite"/>
    </source>
</evidence>
<name>A0AAX6FFV7_IRIPA</name>
<gene>
    <name evidence="2" type="ORF">M6B38_138445</name>
</gene>
<organism evidence="2 3">
    <name type="scientific">Iris pallida</name>
    <name type="common">Sweet iris</name>
    <dbReference type="NCBI Taxonomy" id="29817"/>
    <lineage>
        <taxon>Eukaryota</taxon>
        <taxon>Viridiplantae</taxon>
        <taxon>Streptophyta</taxon>
        <taxon>Embryophyta</taxon>
        <taxon>Tracheophyta</taxon>
        <taxon>Spermatophyta</taxon>
        <taxon>Magnoliopsida</taxon>
        <taxon>Liliopsida</taxon>
        <taxon>Asparagales</taxon>
        <taxon>Iridaceae</taxon>
        <taxon>Iridoideae</taxon>
        <taxon>Irideae</taxon>
        <taxon>Iris</taxon>
    </lineage>
</organism>
<reference evidence="2" key="1">
    <citation type="journal article" date="2023" name="GigaByte">
        <title>Genome assembly of the bearded iris, Iris pallida Lam.</title>
        <authorList>
            <person name="Bruccoleri R.E."/>
            <person name="Oakeley E.J."/>
            <person name="Faust A.M.E."/>
            <person name="Altorfer M."/>
            <person name="Dessus-Babus S."/>
            <person name="Burckhardt D."/>
            <person name="Oertli M."/>
            <person name="Naumann U."/>
            <person name="Petersen F."/>
            <person name="Wong J."/>
        </authorList>
    </citation>
    <scope>NUCLEOTIDE SEQUENCE</scope>
    <source>
        <strain evidence="2">GSM-AAB239-AS_SAM_17_03QT</strain>
    </source>
</reference>
<sequence>MSDHRHHDDDDIESGHHPVYVPPPCPKEHVPHLPRRLSWLSFTAHRDRCLHRSFVSAGLRPTSTDLPDGTTVRCWVPAPRTPPSPPPPHPRLRRQRHVAVGPLRPPPPLLRLQPLRPRPPLLRRQPHPPPRPLRDLPGRERHGGDGGDRGAAVRRPRRGQLRGLRRLQDRRDVPRRGGAGGAPVRGGVPGGEGPGLRDVHPVRRRRGGQGAAAADAGEAEGARHGHTPPPAPVHAHLLRQGLYQCDVLRLCCRENGLDLCLNQGQKAFRSSKDYSANLDNLGRI</sequence>
<dbReference type="EMBL" id="JANAVB010029617">
    <property type="protein sequence ID" value="KAJ6814825.1"/>
    <property type="molecule type" value="Genomic_DNA"/>
</dbReference>
<feature type="compositionally biased region" description="Basic and acidic residues" evidence="1">
    <location>
        <begin position="166"/>
        <end position="175"/>
    </location>
</feature>
<evidence type="ECO:0000313" key="3">
    <source>
        <dbReference type="Proteomes" id="UP001140949"/>
    </source>
</evidence>
<reference evidence="2" key="2">
    <citation type="submission" date="2023-04" db="EMBL/GenBank/DDBJ databases">
        <authorList>
            <person name="Bruccoleri R.E."/>
            <person name="Oakeley E.J."/>
            <person name="Faust A.-M."/>
            <person name="Dessus-Babus S."/>
            <person name="Altorfer M."/>
            <person name="Burckhardt D."/>
            <person name="Oertli M."/>
            <person name="Naumann U."/>
            <person name="Petersen F."/>
            <person name="Wong J."/>
        </authorList>
    </citation>
    <scope>NUCLEOTIDE SEQUENCE</scope>
    <source>
        <strain evidence="2">GSM-AAB239-AS_SAM_17_03QT</strain>
        <tissue evidence="2">Leaf</tissue>
    </source>
</reference>
<dbReference type="Proteomes" id="UP001140949">
    <property type="component" value="Unassembled WGS sequence"/>
</dbReference>
<keyword evidence="2" id="KW-0378">Hydrolase</keyword>